<keyword evidence="1" id="KW-0472">Membrane</keyword>
<dbReference type="KEGG" id="tfr:BR63_18390"/>
<accession>A0A7G6E7K7</accession>
<dbReference type="AlphaFoldDB" id="A0A7G6E7K7"/>
<dbReference type="OrthoDB" id="2084260at2"/>
<sequence>MKKRLIHQDVYMSIAMLIFAIVALARTSVFPADAAHFPRLILGLLIVFTLWTLYEGIKKTKAINADGTGADKVIRLPQLTLPMATFLIVVVYTALINILGFFTATTLFILGFMYFYQVRKVQTILLTLVGTNVFIYLLFVYQLNVPLPKGLFF</sequence>
<feature type="transmembrane region" description="Helical" evidence="1">
    <location>
        <begin position="12"/>
        <end position="30"/>
    </location>
</feature>
<dbReference type="Proteomes" id="UP000515847">
    <property type="component" value="Chromosome"/>
</dbReference>
<proteinExistence type="predicted"/>
<name>A0A7G6E7K7_THEFR</name>
<evidence type="ECO:0000259" key="2">
    <source>
        <dbReference type="Pfam" id="PF07331"/>
    </source>
</evidence>
<keyword evidence="4" id="KW-1185">Reference proteome</keyword>
<dbReference type="InterPro" id="IPR009936">
    <property type="entry name" value="DUF1468"/>
</dbReference>
<feature type="transmembrane region" description="Helical" evidence="1">
    <location>
        <begin position="123"/>
        <end position="143"/>
    </location>
</feature>
<feature type="transmembrane region" description="Helical" evidence="1">
    <location>
        <begin position="98"/>
        <end position="116"/>
    </location>
</feature>
<evidence type="ECO:0000313" key="3">
    <source>
        <dbReference type="EMBL" id="QNB48061.1"/>
    </source>
</evidence>
<keyword evidence="1" id="KW-1133">Transmembrane helix</keyword>
<dbReference type="RefSeq" id="WP_034420458.1">
    <property type="nucleotide sequence ID" value="NZ_CP045798.1"/>
</dbReference>
<reference evidence="3 4" key="1">
    <citation type="journal article" date="2019" name="Front. Microbiol.">
        <title>Thermoanaerosceptrum fracticalcis gen. nov. sp. nov., a Novel Fumarate-Fermenting Microorganism From a Deep Fractured Carbonate Aquifer of the US Great Basin.</title>
        <authorList>
            <person name="Hamilton-Brehm S.D."/>
            <person name="Stewart L.E."/>
            <person name="Zavarin M."/>
            <person name="Caldwell M."/>
            <person name="Lawson P.A."/>
            <person name="Onstott T.C."/>
            <person name="Grzymski J."/>
            <person name="Neveux I."/>
            <person name="Lollar B.S."/>
            <person name="Russell C.E."/>
            <person name="Moser D.P."/>
        </authorList>
    </citation>
    <scope>NUCLEOTIDE SEQUENCE [LARGE SCALE GENOMIC DNA]</scope>
    <source>
        <strain evidence="3 4">DRI-13</strain>
    </source>
</reference>
<dbReference type="Pfam" id="PF07331">
    <property type="entry name" value="TctB"/>
    <property type="match status" value="1"/>
</dbReference>
<evidence type="ECO:0000256" key="1">
    <source>
        <dbReference type="SAM" id="Phobius"/>
    </source>
</evidence>
<feature type="transmembrane region" description="Helical" evidence="1">
    <location>
        <begin position="36"/>
        <end position="54"/>
    </location>
</feature>
<feature type="domain" description="DUF1468" evidence="2">
    <location>
        <begin position="14"/>
        <end position="148"/>
    </location>
</feature>
<protein>
    <recommendedName>
        <fullName evidence="2">DUF1468 domain-containing protein</fullName>
    </recommendedName>
</protein>
<evidence type="ECO:0000313" key="4">
    <source>
        <dbReference type="Proteomes" id="UP000515847"/>
    </source>
</evidence>
<organism evidence="3 4">
    <name type="scientific">Thermanaerosceptrum fracticalcis</name>
    <dbReference type="NCBI Taxonomy" id="1712410"/>
    <lineage>
        <taxon>Bacteria</taxon>
        <taxon>Bacillati</taxon>
        <taxon>Bacillota</taxon>
        <taxon>Clostridia</taxon>
        <taxon>Eubacteriales</taxon>
        <taxon>Peptococcaceae</taxon>
        <taxon>Thermanaerosceptrum</taxon>
    </lineage>
</organism>
<keyword evidence="1" id="KW-0812">Transmembrane</keyword>
<gene>
    <name evidence="3" type="ORF">BR63_18390</name>
</gene>
<dbReference type="EMBL" id="CP045798">
    <property type="protein sequence ID" value="QNB48061.1"/>
    <property type="molecule type" value="Genomic_DNA"/>
</dbReference>